<evidence type="ECO:0000313" key="2">
    <source>
        <dbReference type="Proteomes" id="UP001055811"/>
    </source>
</evidence>
<proteinExistence type="predicted"/>
<dbReference type="EMBL" id="CM042016">
    <property type="protein sequence ID" value="KAI3699211.1"/>
    <property type="molecule type" value="Genomic_DNA"/>
</dbReference>
<evidence type="ECO:0000313" key="1">
    <source>
        <dbReference type="EMBL" id="KAI3699211.1"/>
    </source>
</evidence>
<gene>
    <name evidence="1" type="ORF">L2E82_43341</name>
</gene>
<protein>
    <submittedName>
        <fullName evidence="1">Uncharacterized protein</fullName>
    </submittedName>
</protein>
<comment type="caution">
    <text evidence="1">The sequence shown here is derived from an EMBL/GenBank/DDBJ whole genome shotgun (WGS) entry which is preliminary data.</text>
</comment>
<reference evidence="1 2" key="2">
    <citation type="journal article" date="2022" name="Mol. Ecol. Resour.">
        <title>The genomes of chicory, endive, great burdock and yacon provide insights into Asteraceae paleo-polyploidization history and plant inulin production.</title>
        <authorList>
            <person name="Fan W."/>
            <person name="Wang S."/>
            <person name="Wang H."/>
            <person name="Wang A."/>
            <person name="Jiang F."/>
            <person name="Liu H."/>
            <person name="Zhao H."/>
            <person name="Xu D."/>
            <person name="Zhang Y."/>
        </authorList>
    </citation>
    <scope>NUCLEOTIDE SEQUENCE [LARGE SCALE GENOMIC DNA]</scope>
    <source>
        <strain evidence="2">cv. Punajuju</strain>
        <tissue evidence="1">Leaves</tissue>
    </source>
</reference>
<name>A0ACB8ZNZ7_CICIN</name>
<organism evidence="1 2">
    <name type="scientific">Cichorium intybus</name>
    <name type="common">Chicory</name>
    <dbReference type="NCBI Taxonomy" id="13427"/>
    <lineage>
        <taxon>Eukaryota</taxon>
        <taxon>Viridiplantae</taxon>
        <taxon>Streptophyta</taxon>
        <taxon>Embryophyta</taxon>
        <taxon>Tracheophyta</taxon>
        <taxon>Spermatophyta</taxon>
        <taxon>Magnoliopsida</taxon>
        <taxon>eudicotyledons</taxon>
        <taxon>Gunneridae</taxon>
        <taxon>Pentapetalae</taxon>
        <taxon>asterids</taxon>
        <taxon>campanulids</taxon>
        <taxon>Asterales</taxon>
        <taxon>Asteraceae</taxon>
        <taxon>Cichorioideae</taxon>
        <taxon>Cichorieae</taxon>
        <taxon>Cichoriinae</taxon>
        <taxon>Cichorium</taxon>
    </lineage>
</organism>
<keyword evidence="2" id="KW-1185">Reference proteome</keyword>
<accession>A0ACB8ZNZ7</accession>
<reference evidence="2" key="1">
    <citation type="journal article" date="2022" name="Mol. Ecol. Resour.">
        <title>The genomes of chicory, endive, great burdock and yacon provide insights into Asteraceae palaeo-polyploidization history and plant inulin production.</title>
        <authorList>
            <person name="Fan W."/>
            <person name="Wang S."/>
            <person name="Wang H."/>
            <person name="Wang A."/>
            <person name="Jiang F."/>
            <person name="Liu H."/>
            <person name="Zhao H."/>
            <person name="Xu D."/>
            <person name="Zhang Y."/>
        </authorList>
    </citation>
    <scope>NUCLEOTIDE SEQUENCE [LARGE SCALE GENOMIC DNA]</scope>
    <source>
        <strain evidence="2">cv. Punajuju</strain>
    </source>
</reference>
<sequence length="144" mass="15510">MANTFQTIFLALLISTTSMVVDTRPFTPIGAPTLIEEAAGQDGDPIGCWESLFELQSCTGEIILFFINGETYLGKGCCKAIEKINKKCWPTLLGALGFTNEEGDILRGYCDTSDDNGNVPTTTPPPQAANSTTSNSIVLDYGRF</sequence>
<dbReference type="Proteomes" id="UP001055811">
    <property type="component" value="Linkage Group LG08"/>
</dbReference>